<dbReference type="Proteomes" id="UP000241394">
    <property type="component" value="Chromosome LG1"/>
</dbReference>
<reference evidence="3" key="2">
    <citation type="journal article" date="2018" name="BMC Genomics">
        <title>A manually annotated Actinidia chinensis var. chinensis (kiwifruit) genome highlights the challenges associated with draft genomes and gene prediction in plants.</title>
        <authorList>
            <person name="Pilkington S.M."/>
            <person name="Crowhurst R."/>
            <person name="Hilario E."/>
            <person name="Nardozza S."/>
            <person name="Fraser L."/>
            <person name="Peng Y."/>
            <person name="Gunaseelan K."/>
            <person name="Simpson R."/>
            <person name="Tahir J."/>
            <person name="Deroles S.C."/>
            <person name="Templeton K."/>
            <person name="Luo Z."/>
            <person name="Davy M."/>
            <person name="Cheng C."/>
            <person name="McNeilage M."/>
            <person name="Scaglione D."/>
            <person name="Liu Y."/>
            <person name="Zhang Q."/>
            <person name="Datson P."/>
            <person name="De Silva N."/>
            <person name="Gardiner S.E."/>
            <person name="Bassett H."/>
            <person name="Chagne D."/>
            <person name="McCallum J."/>
            <person name="Dzierzon H."/>
            <person name="Deng C."/>
            <person name="Wang Y.Y."/>
            <person name="Barron L."/>
            <person name="Manako K."/>
            <person name="Bowen J."/>
            <person name="Foster T.M."/>
            <person name="Erridge Z.A."/>
            <person name="Tiffin H."/>
            <person name="Waite C.N."/>
            <person name="Davies K.M."/>
            <person name="Grierson E.P."/>
            <person name="Laing W.A."/>
            <person name="Kirk R."/>
            <person name="Chen X."/>
            <person name="Wood M."/>
            <person name="Montefiori M."/>
            <person name="Brummell D.A."/>
            <person name="Schwinn K.E."/>
            <person name="Catanach A."/>
            <person name="Fullerton C."/>
            <person name="Li D."/>
            <person name="Meiyalaghan S."/>
            <person name="Nieuwenhuizen N."/>
            <person name="Read N."/>
            <person name="Prakash R."/>
            <person name="Hunter D."/>
            <person name="Zhang H."/>
            <person name="McKenzie M."/>
            <person name="Knabel M."/>
            <person name="Harris A."/>
            <person name="Allan A.C."/>
            <person name="Gleave A."/>
            <person name="Chen A."/>
            <person name="Janssen B.J."/>
            <person name="Plunkett B."/>
            <person name="Ampomah-Dwamena C."/>
            <person name="Voogd C."/>
            <person name="Leif D."/>
            <person name="Lafferty D."/>
            <person name="Souleyre E.J.F."/>
            <person name="Varkonyi-Gasic E."/>
            <person name="Gambi F."/>
            <person name="Hanley J."/>
            <person name="Yao J.L."/>
            <person name="Cheung J."/>
            <person name="David K.M."/>
            <person name="Warren B."/>
            <person name="Marsh K."/>
            <person name="Snowden K.C."/>
            <person name="Lin-Wang K."/>
            <person name="Brian L."/>
            <person name="Martinez-Sanchez M."/>
            <person name="Wang M."/>
            <person name="Ileperuma N."/>
            <person name="Macnee N."/>
            <person name="Campin R."/>
            <person name="McAtee P."/>
            <person name="Drummond R.S.M."/>
            <person name="Espley R.V."/>
            <person name="Ireland H.S."/>
            <person name="Wu R."/>
            <person name="Atkinson R.G."/>
            <person name="Karunairetnam S."/>
            <person name="Bulley S."/>
            <person name="Chunkath S."/>
            <person name="Hanley Z."/>
            <person name="Storey R."/>
            <person name="Thrimawithana A.H."/>
            <person name="Thomson S."/>
            <person name="David C."/>
            <person name="Testolin R."/>
            <person name="Huang H."/>
            <person name="Hellens R.P."/>
            <person name="Schaffer R.J."/>
        </authorList>
    </citation>
    <scope>NUCLEOTIDE SEQUENCE [LARGE SCALE GENOMIC DNA]</scope>
    <source>
        <strain evidence="3">cv. Red5</strain>
    </source>
</reference>
<comment type="caution">
    <text evidence="2">The sequence shown here is derived from an EMBL/GenBank/DDBJ whole genome shotgun (WGS) entry which is preliminary data.</text>
</comment>
<evidence type="ECO:0000256" key="1">
    <source>
        <dbReference type="SAM" id="MobiDB-lite"/>
    </source>
</evidence>
<keyword evidence="3" id="KW-1185">Reference proteome</keyword>
<proteinExistence type="predicted"/>
<protein>
    <submittedName>
        <fullName evidence="2">Receptor-type tyrosine-protein like</fullName>
    </submittedName>
</protein>
<feature type="region of interest" description="Disordered" evidence="1">
    <location>
        <begin position="1"/>
        <end position="23"/>
    </location>
</feature>
<feature type="region of interest" description="Disordered" evidence="1">
    <location>
        <begin position="77"/>
        <end position="109"/>
    </location>
</feature>
<evidence type="ECO:0000313" key="2">
    <source>
        <dbReference type="EMBL" id="PSS36656.1"/>
    </source>
</evidence>
<reference evidence="2 3" key="1">
    <citation type="submission" date="2017-07" db="EMBL/GenBank/DDBJ databases">
        <title>An improved, manually edited Actinidia chinensis var. chinensis (kiwifruit) genome highlights the challenges associated with draft genomes and gene prediction in plants.</title>
        <authorList>
            <person name="Pilkington S."/>
            <person name="Crowhurst R."/>
            <person name="Hilario E."/>
            <person name="Nardozza S."/>
            <person name="Fraser L."/>
            <person name="Peng Y."/>
            <person name="Gunaseelan K."/>
            <person name="Simpson R."/>
            <person name="Tahir J."/>
            <person name="Deroles S."/>
            <person name="Templeton K."/>
            <person name="Luo Z."/>
            <person name="Davy M."/>
            <person name="Cheng C."/>
            <person name="Mcneilage M."/>
            <person name="Scaglione D."/>
            <person name="Liu Y."/>
            <person name="Zhang Q."/>
            <person name="Datson P."/>
            <person name="De Silva N."/>
            <person name="Gardiner S."/>
            <person name="Bassett H."/>
            <person name="Chagne D."/>
            <person name="Mccallum J."/>
            <person name="Dzierzon H."/>
            <person name="Deng C."/>
            <person name="Wang Y.-Y."/>
            <person name="Barron N."/>
            <person name="Manako K."/>
            <person name="Bowen J."/>
            <person name="Foster T."/>
            <person name="Erridge Z."/>
            <person name="Tiffin H."/>
            <person name="Waite C."/>
            <person name="Davies K."/>
            <person name="Grierson E."/>
            <person name="Laing W."/>
            <person name="Kirk R."/>
            <person name="Chen X."/>
            <person name="Wood M."/>
            <person name="Montefiori M."/>
            <person name="Brummell D."/>
            <person name="Schwinn K."/>
            <person name="Catanach A."/>
            <person name="Fullerton C."/>
            <person name="Li D."/>
            <person name="Meiyalaghan S."/>
            <person name="Nieuwenhuizen N."/>
            <person name="Read N."/>
            <person name="Prakash R."/>
            <person name="Hunter D."/>
            <person name="Zhang H."/>
            <person name="Mckenzie M."/>
            <person name="Knabel M."/>
            <person name="Harris A."/>
            <person name="Allan A."/>
            <person name="Chen A."/>
            <person name="Janssen B."/>
            <person name="Plunkett B."/>
            <person name="Dwamena C."/>
            <person name="Voogd C."/>
            <person name="Leif D."/>
            <person name="Lafferty D."/>
            <person name="Souleyre E."/>
            <person name="Varkonyi-Gasic E."/>
            <person name="Gambi F."/>
            <person name="Hanley J."/>
            <person name="Yao J.-L."/>
            <person name="Cheung J."/>
            <person name="David K."/>
            <person name="Warren B."/>
            <person name="Marsh K."/>
            <person name="Snowden K."/>
            <person name="Lin-Wang K."/>
            <person name="Brian L."/>
            <person name="Martinez-Sanchez M."/>
            <person name="Wang M."/>
            <person name="Ileperuma N."/>
            <person name="Macnee N."/>
            <person name="Campin R."/>
            <person name="Mcatee P."/>
            <person name="Drummond R."/>
            <person name="Espley R."/>
            <person name="Ireland H."/>
            <person name="Wu R."/>
            <person name="Atkinson R."/>
            <person name="Karunairetnam S."/>
            <person name="Bulley S."/>
            <person name="Chunkath S."/>
            <person name="Hanley Z."/>
            <person name="Storey R."/>
            <person name="Thrimawithana A."/>
            <person name="Thomson S."/>
            <person name="David C."/>
            <person name="Testolin R."/>
        </authorList>
    </citation>
    <scope>NUCLEOTIDE SEQUENCE [LARGE SCALE GENOMIC DNA]</scope>
    <source>
        <strain evidence="3">cv. Red5</strain>
        <tissue evidence="2">Young leaf</tissue>
    </source>
</reference>
<name>A0A2R6S300_ACTCC</name>
<accession>A0A2R6S300</accession>
<sequence>MLSPHARTTTTTTTAPPNDVIPDIKPLAENNPCLAPLETDCSDFELIFGEKILSELDLADIETSFPVMISCEDKQSPAVASPWQPPAIKSKNCEIGSNQEGLDQKTPWS</sequence>
<organism evidence="2 3">
    <name type="scientific">Actinidia chinensis var. chinensis</name>
    <name type="common">Chinese soft-hair kiwi</name>
    <dbReference type="NCBI Taxonomy" id="1590841"/>
    <lineage>
        <taxon>Eukaryota</taxon>
        <taxon>Viridiplantae</taxon>
        <taxon>Streptophyta</taxon>
        <taxon>Embryophyta</taxon>
        <taxon>Tracheophyta</taxon>
        <taxon>Spermatophyta</taxon>
        <taxon>Magnoliopsida</taxon>
        <taxon>eudicotyledons</taxon>
        <taxon>Gunneridae</taxon>
        <taxon>Pentapetalae</taxon>
        <taxon>asterids</taxon>
        <taxon>Ericales</taxon>
        <taxon>Actinidiaceae</taxon>
        <taxon>Actinidia</taxon>
    </lineage>
</organism>
<gene>
    <name evidence="2" type="ORF">CEY00_Acc01175</name>
</gene>
<dbReference type="Gramene" id="PSS36656">
    <property type="protein sequence ID" value="PSS36656"/>
    <property type="gene ID" value="CEY00_Acc01175"/>
</dbReference>
<dbReference type="InParanoid" id="A0A2R6S300"/>
<dbReference type="EMBL" id="NKQK01000001">
    <property type="protein sequence ID" value="PSS36656.1"/>
    <property type="molecule type" value="Genomic_DNA"/>
</dbReference>
<dbReference type="AlphaFoldDB" id="A0A2R6S300"/>
<feature type="compositionally biased region" description="Polar residues" evidence="1">
    <location>
        <begin position="95"/>
        <end position="109"/>
    </location>
</feature>
<evidence type="ECO:0000313" key="3">
    <source>
        <dbReference type="Proteomes" id="UP000241394"/>
    </source>
</evidence>
<keyword evidence="2" id="KW-0675">Receptor</keyword>